<dbReference type="Pfam" id="PF00702">
    <property type="entry name" value="Hydrolase"/>
    <property type="match status" value="1"/>
</dbReference>
<dbReference type="PANTHER" id="PTHR46470:SF3">
    <property type="entry name" value="N-ACYLNEURAMINATE-9-PHOSPHATASE"/>
    <property type="match status" value="1"/>
</dbReference>
<evidence type="ECO:0000256" key="2">
    <source>
        <dbReference type="ARBA" id="ARBA00022842"/>
    </source>
</evidence>
<dbReference type="InterPro" id="IPR036412">
    <property type="entry name" value="HAD-like_sf"/>
</dbReference>
<dbReference type="GeneID" id="20819878"/>
<dbReference type="EMBL" id="KI913239">
    <property type="protein sequence ID" value="ETV65344.1"/>
    <property type="molecule type" value="Genomic_DNA"/>
</dbReference>
<dbReference type="EMBL" id="KI913239">
    <property type="protein sequence ID" value="ETV65343.1"/>
    <property type="molecule type" value="Genomic_DNA"/>
</dbReference>
<dbReference type="OrthoDB" id="444127at2759"/>
<dbReference type="InterPro" id="IPR023214">
    <property type="entry name" value="HAD_sf"/>
</dbReference>
<dbReference type="GO" id="GO:0046380">
    <property type="term" value="P:N-acetylneuraminate biosynthetic process"/>
    <property type="evidence" value="ECO:0007669"/>
    <property type="project" value="TreeGrafter"/>
</dbReference>
<dbReference type="PANTHER" id="PTHR46470">
    <property type="entry name" value="N-ACYLNEURAMINATE-9-PHOSPHATASE"/>
    <property type="match status" value="1"/>
</dbReference>
<dbReference type="Gene3D" id="1.20.120.710">
    <property type="entry name" value="Haloacid dehalogenase hydrolase-like domain"/>
    <property type="match status" value="1"/>
</dbReference>
<accession>W4FEN1</accession>
<proteinExistence type="predicted"/>
<dbReference type="VEuPathDB" id="FungiDB:H257_17882"/>
<reference evidence="3" key="1">
    <citation type="submission" date="2013-12" db="EMBL/GenBank/DDBJ databases">
        <title>The Genome Sequence of Aphanomyces astaci APO3.</title>
        <authorList>
            <consortium name="The Broad Institute Genomics Platform"/>
            <person name="Russ C."/>
            <person name="Tyler B."/>
            <person name="van West P."/>
            <person name="Dieguez-Uribeondo J."/>
            <person name="Young S.K."/>
            <person name="Zeng Q."/>
            <person name="Gargeya S."/>
            <person name="Fitzgerald M."/>
            <person name="Abouelleil A."/>
            <person name="Alvarado L."/>
            <person name="Chapman S.B."/>
            <person name="Gainer-Dewar J."/>
            <person name="Goldberg J."/>
            <person name="Griggs A."/>
            <person name="Gujja S."/>
            <person name="Hansen M."/>
            <person name="Howarth C."/>
            <person name="Imamovic A."/>
            <person name="Ireland A."/>
            <person name="Larimer J."/>
            <person name="McCowan C."/>
            <person name="Murphy C."/>
            <person name="Pearson M."/>
            <person name="Poon T.W."/>
            <person name="Priest M."/>
            <person name="Roberts A."/>
            <person name="Saif S."/>
            <person name="Shea T."/>
            <person name="Sykes S."/>
            <person name="Wortman J."/>
            <person name="Nusbaum C."/>
            <person name="Birren B."/>
        </authorList>
    </citation>
    <scope>NUCLEOTIDE SEQUENCE [LARGE SCALE GENOMIC DNA]</scope>
    <source>
        <strain evidence="3">APO3</strain>
    </source>
</reference>
<keyword evidence="1" id="KW-0378">Hydrolase</keyword>
<evidence type="ECO:0000313" key="3">
    <source>
        <dbReference type="EMBL" id="ETV65344.1"/>
    </source>
</evidence>
<dbReference type="RefSeq" id="XP_009845139.1">
    <property type="nucleotide sequence ID" value="XM_009846837.1"/>
</dbReference>
<organism evidence="3">
    <name type="scientific">Aphanomyces astaci</name>
    <name type="common">Crayfish plague agent</name>
    <dbReference type="NCBI Taxonomy" id="112090"/>
    <lineage>
        <taxon>Eukaryota</taxon>
        <taxon>Sar</taxon>
        <taxon>Stramenopiles</taxon>
        <taxon>Oomycota</taxon>
        <taxon>Saprolegniomycetes</taxon>
        <taxon>Saprolegniales</taxon>
        <taxon>Verrucalvaceae</taxon>
        <taxon>Aphanomyces</taxon>
    </lineage>
</organism>
<name>W4FEN1_APHAT</name>
<keyword evidence="2" id="KW-0460">Magnesium</keyword>
<gene>
    <name evidence="3" type="ORF">H257_17882</name>
</gene>
<dbReference type="SUPFAM" id="SSF56784">
    <property type="entry name" value="HAD-like"/>
    <property type="match status" value="1"/>
</dbReference>
<sequence>MPSCEHAPEGITFDLDDTLWCGKETLQKATHAFHDHLERSYPLITQSLFQSTWTNVLSSTDLRDFTALRQATLKQCAESVNYNADDVVSTSMRAFLAARSSPTLFDGVEALLQRLQARQLRLGVVTNGNCQLEYLPCVLQSAFQRAWVAPDSVHGHSKPHRGILEWRRTLLSVNCSLIRQSAVIARA</sequence>
<dbReference type="AlphaFoldDB" id="W4FEN1"/>
<dbReference type="GO" id="GO:0050124">
    <property type="term" value="F:N-acylneuraminate-9-phosphatase activity"/>
    <property type="evidence" value="ECO:0007669"/>
    <property type="project" value="TreeGrafter"/>
</dbReference>
<dbReference type="RefSeq" id="XP_009845138.1">
    <property type="nucleotide sequence ID" value="XM_009846836.1"/>
</dbReference>
<evidence type="ECO:0000256" key="1">
    <source>
        <dbReference type="ARBA" id="ARBA00022801"/>
    </source>
</evidence>
<dbReference type="InterPro" id="IPR051400">
    <property type="entry name" value="HAD-like_hydrolase"/>
</dbReference>
<protein>
    <submittedName>
        <fullName evidence="3">Uncharacterized protein</fullName>
    </submittedName>
</protein>
<dbReference type="Gene3D" id="3.40.50.1000">
    <property type="entry name" value="HAD superfamily/HAD-like"/>
    <property type="match status" value="1"/>
</dbReference>